<keyword evidence="4 5" id="KW-0067">ATP-binding</keyword>
<evidence type="ECO:0000259" key="8">
    <source>
        <dbReference type="PROSITE" id="PS50011"/>
    </source>
</evidence>
<dbReference type="CDD" id="cd00028">
    <property type="entry name" value="B_lectin"/>
    <property type="match status" value="1"/>
</dbReference>
<keyword evidence="7" id="KW-1133">Transmembrane helix</keyword>
<evidence type="ECO:0000256" key="4">
    <source>
        <dbReference type="ARBA" id="ARBA00022840"/>
    </source>
</evidence>
<dbReference type="SUPFAM" id="SSF51110">
    <property type="entry name" value="alpha-D-mannose-specific plant lectins"/>
    <property type="match status" value="1"/>
</dbReference>
<dbReference type="InterPro" id="IPR001480">
    <property type="entry name" value="Bulb-type_lectin_dom"/>
</dbReference>
<keyword evidence="3 10" id="KW-0418">Kinase</keyword>
<dbReference type="CDD" id="cd14014">
    <property type="entry name" value="STKc_PknB_like"/>
    <property type="match status" value="1"/>
</dbReference>
<dbReference type="PROSITE" id="PS00107">
    <property type="entry name" value="PROTEIN_KINASE_ATP"/>
    <property type="match status" value="1"/>
</dbReference>
<name>A0ABV5YAX0_9ACTN</name>
<dbReference type="Gene3D" id="3.30.200.20">
    <property type="entry name" value="Phosphorylase Kinase, domain 1"/>
    <property type="match status" value="1"/>
</dbReference>
<dbReference type="GO" id="GO:0016301">
    <property type="term" value="F:kinase activity"/>
    <property type="evidence" value="ECO:0007669"/>
    <property type="project" value="UniProtKB-KW"/>
</dbReference>
<keyword evidence="7" id="KW-0812">Transmembrane</keyword>
<keyword evidence="1" id="KW-0808">Transferase</keyword>
<dbReference type="InterPro" id="IPR008271">
    <property type="entry name" value="Ser/Thr_kinase_AS"/>
</dbReference>
<organism evidence="10 11">
    <name type="scientific">Actinoallomurus acaciae</name>
    <dbReference type="NCBI Taxonomy" id="502577"/>
    <lineage>
        <taxon>Bacteria</taxon>
        <taxon>Bacillati</taxon>
        <taxon>Actinomycetota</taxon>
        <taxon>Actinomycetes</taxon>
        <taxon>Streptosporangiales</taxon>
        <taxon>Thermomonosporaceae</taxon>
        <taxon>Actinoallomurus</taxon>
    </lineage>
</organism>
<dbReference type="SMART" id="SM00220">
    <property type="entry name" value="S_TKc"/>
    <property type="match status" value="1"/>
</dbReference>
<keyword evidence="11" id="KW-1185">Reference proteome</keyword>
<dbReference type="Proteomes" id="UP001589627">
    <property type="component" value="Unassembled WGS sequence"/>
</dbReference>
<protein>
    <submittedName>
        <fullName evidence="10">Protein kinase</fullName>
    </submittedName>
</protein>
<dbReference type="PROSITE" id="PS50927">
    <property type="entry name" value="BULB_LECTIN"/>
    <property type="match status" value="1"/>
</dbReference>
<dbReference type="PANTHER" id="PTHR43289">
    <property type="entry name" value="MITOGEN-ACTIVATED PROTEIN KINASE KINASE KINASE 20-RELATED"/>
    <property type="match status" value="1"/>
</dbReference>
<dbReference type="EMBL" id="JBHLZP010000013">
    <property type="protein sequence ID" value="MFB9831257.1"/>
    <property type="molecule type" value="Genomic_DNA"/>
</dbReference>
<dbReference type="SMART" id="SM00108">
    <property type="entry name" value="B_lectin"/>
    <property type="match status" value="1"/>
</dbReference>
<feature type="binding site" evidence="5">
    <location>
        <position position="40"/>
    </location>
    <ligand>
        <name>ATP</name>
        <dbReference type="ChEBI" id="CHEBI:30616"/>
    </ligand>
</feature>
<feature type="domain" description="Bulb-type lectin" evidence="9">
    <location>
        <begin position="338"/>
        <end position="446"/>
    </location>
</feature>
<dbReference type="RefSeq" id="WP_378194984.1">
    <property type="nucleotide sequence ID" value="NZ_JBHLZP010000013.1"/>
</dbReference>
<evidence type="ECO:0000313" key="11">
    <source>
        <dbReference type="Proteomes" id="UP001589627"/>
    </source>
</evidence>
<proteinExistence type="predicted"/>
<dbReference type="PROSITE" id="PS00108">
    <property type="entry name" value="PROTEIN_KINASE_ST"/>
    <property type="match status" value="1"/>
</dbReference>
<comment type="caution">
    <text evidence="10">The sequence shown here is derived from an EMBL/GenBank/DDBJ whole genome shotgun (WGS) entry which is preliminary data.</text>
</comment>
<evidence type="ECO:0000259" key="9">
    <source>
        <dbReference type="PROSITE" id="PS50927"/>
    </source>
</evidence>
<dbReference type="Gene3D" id="2.90.10.10">
    <property type="entry name" value="Bulb-type lectin domain"/>
    <property type="match status" value="2"/>
</dbReference>
<dbReference type="PANTHER" id="PTHR43289:SF34">
    <property type="entry name" value="SERINE_THREONINE-PROTEIN KINASE YBDM-RELATED"/>
    <property type="match status" value="1"/>
</dbReference>
<evidence type="ECO:0000256" key="7">
    <source>
        <dbReference type="SAM" id="Phobius"/>
    </source>
</evidence>
<sequence>MELGDPERIGGYRVLERLGHGGMGTVFLAEDESGRKVAVKVINADLADDPSFRARFAREADAARRVRRFCTAGVIDARLDEDPLYVVTEYISGPSLERAVTESGALSGSDLEGLAVGVATALSAIHGAGIMHRDLKPSNVLLSAVGPRVIDFGIARAYDAASEVTRTGQLVGTPAYLAPEALRGEEITPACDVFAWGCVVAYAGTGRSPFVGGNVSEILYRVAHDRPRLDGLDPDLRELVERALDKRPERRPSAGELLTHLVGSEDVERATRLLTPGQEVTGAGRAQAPVVPESSTRVDGTGAAPSSRRRLPIVTGAAVLVAAAVAALLIFLHGGTPAGTLTAGHSLTPNHGIKSPNGAFFLTQQDDGNLVLYDRTRMPVWQSDTDHHPSAVTELQKDGNLVVRDISGTLWRSGTAGTLGARLVVGDDGRLVIRDKDGKTVWTATPNV</sequence>
<evidence type="ECO:0000256" key="1">
    <source>
        <dbReference type="ARBA" id="ARBA00022679"/>
    </source>
</evidence>
<feature type="region of interest" description="Disordered" evidence="6">
    <location>
        <begin position="281"/>
        <end position="307"/>
    </location>
</feature>
<dbReference type="InterPro" id="IPR011009">
    <property type="entry name" value="Kinase-like_dom_sf"/>
</dbReference>
<feature type="transmembrane region" description="Helical" evidence="7">
    <location>
        <begin position="311"/>
        <end position="332"/>
    </location>
</feature>
<dbReference type="InterPro" id="IPR036426">
    <property type="entry name" value="Bulb-type_lectin_dom_sf"/>
</dbReference>
<evidence type="ECO:0000256" key="2">
    <source>
        <dbReference type="ARBA" id="ARBA00022741"/>
    </source>
</evidence>
<dbReference type="Pfam" id="PF00069">
    <property type="entry name" value="Pkinase"/>
    <property type="match status" value="1"/>
</dbReference>
<keyword evidence="7" id="KW-0472">Membrane</keyword>
<dbReference type="InterPro" id="IPR017441">
    <property type="entry name" value="Protein_kinase_ATP_BS"/>
</dbReference>
<evidence type="ECO:0000256" key="6">
    <source>
        <dbReference type="SAM" id="MobiDB-lite"/>
    </source>
</evidence>
<reference evidence="10 11" key="1">
    <citation type="submission" date="2024-09" db="EMBL/GenBank/DDBJ databases">
        <authorList>
            <person name="Sun Q."/>
            <person name="Mori K."/>
        </authorList>
    </citation>
    <scope>NUCLEOTIDE SEQUENCE [LARGE SCALE GENOMIC DNA]</scope>
    <source>
        <strain evidence="10 11">TBRC 0563</strain>
    </source>
</reference>
<dbReference type="InterPro" id="IPR000719">
    <property type="entry name" value="Prot_kinase_dom"/>
</dbReference>
<evidence type="ECO:0000256" key="3">
    <source>
        <dbReference type="ARBA" id="ARBA00022777"/>
    </source>
</evidence>
<feature type="domain" description="Protein kinase" evidence="8">
    <location>
        <begin position="12"/>
        <end position="263"/>
    </location>
</feature>
<evidence type="ECO:0000313" key="10">
    <source>
        <dbReference type="EMBL" id="MFB9831257.1"/>
    </source>
</evidence>
<evidence type="ECO:0000256" key="5">
    <source>
        <dbReference type="PROSITE-ProRule" id="PRU10141"/>
    </source>
</evidence>
<keyword evidence="2 5" id="KW-0547">Nucleotide-binding</keyword>
<dbReference type="SUPFAM" id="SSF56112">
    <property type="entry name" value="Protein kinase-like (PK-like)"/>
    <property type="match status" value="1"/>
</dbReference>
<dbReference type="Gene3D" id="1.10.510.10">
    <property type="entry name" value="Transferase(Phosphotransferase) domain 1"/>
    <property type="match status" value="1"/>
</dbReference>
<dbReference type="PROSITE" id="PS50011">
    <property type="entry name" value="PROTEIN_KINASE_DOM"/>
    <property type="match status" value="1"/>
</dbReference>
<accession>A0ABV5YAX0</accession>
<gene>
    <name evidence="10" type="ORF">ACFFNX_03545</name>
</gene>